<name>A0A4Y2CYW5_ARAVE</name>
<evidence type="ECO:0000313" key="1">
    <source>
        <dbReference type="EMBL" id="GBM09583.1"/>
    </source>
</evidence>
<dbReference type="AlphaFoldDB" id="A0A4Y2CYW5"/>
<dbReference type="Proteomes" id="UP000499080">
    <property type="component" value="Unassembled WGS sequence"/>
</dbReference>
<keyword evidence="2" id="KW-1185">Reference proteome</keyword>
<sequence length="143" mass="16027">MSEGLSYSILPPCYCHHKFPGGGPNDFAAGSSKRERERDGKNVIVARMARRNHILFHWTPGARFVATRPPLSRSLTIVFQKCFSRILQSHPFPFLKTTRLKGGCAENSICSWFRGHGNWKCSPVDLLIVKVGDPDLGMDLSKL</sequence>
<dbReference type="OrthoDB" id="10536014at2759"/>
<protein>
    <submittedName>
        <fullName evidence="1">Uncharacterized protein</fullName>
    </submittedName>
</protein>
<proteinExistence type="predicted"/>
<dbReference type="EMBL" id="BGPR01000272">
    <property type="protein sequence ID" value="GBM09583.1"/>
    <property type="molecule type" value="Genomic_DNA"/>
</dbReference>
<organism evidence="1 2">
    <name type="scientific">Araneus ventricosus</name>
    <name type="common">Orbweaver spider</name>
    <name type="synonym">Epeira ventricosa</name>
    <dbReference type="NCBI Taxonomy" id="182803"/>
    <lineage>
        <taxon>Eukaryota</taxon>
        <taxon>Metazoa</taxon>
        <taxon>Ecdysozoa</taxon>
        <taxon>Arthropoda</taxon>
        <taxon>Chelicerata</taxon>
        <taxon>Arachnida</taxon>
        <taxon>Araneae</taxon>
        <taxon>Araneomorphae</taxon>
        <taxon>Entelegynae</taxon>
        <taxon>Araneoidea</taxon>
        <taxon>Araneidae</taxon>
        <taxon>Araneus</taxon>
    </lineage>
</organism>
<accession>A0A4Y2CYW5</accession>
<comment type="caution">
    <text evidence="1">The sequence shown here is derived from an EMBL/GenBank/DDBJ whole genome shotgun (WGS) entry which is preliminary data.</text>
</comment>
<evidence type="ECO:0000313" key="2">
    <source>
        <dbReference type="Proteomes" id="UP000499080"/>
    </source>
</evidence>
<reference evidence="1 2" key="1">
    <citation type="journal article" date="2019" name="Sci. Rep.">
        <title>Orb-weaving spider Araneus ventricosus genome elucidates the spidroin gene catalogue.</title>
        <authorList>
            <person name="Kono N."/>
            <person name="Nakamura H."/>
            <person name="Ohtoshi R."/>
            <person name="Moran D.A.P."/>
            <person name="Shinohara A."/>
            <person name="Yoshida Y."/>
            <person name="Fujiwara M."/>
            <person name="Mori M."/>
            <person name="Tomita M."/>
            <person name="Arakawa K."/>
        </authorList>
    </citation>
    <scope>NUCLEOTIDE SEQUENCE [LARGE SCALE GENOMIC DNA]</scope>
</reference>
<gene>
    <name evidence="1" type="ORF">AVEN_29434_1</name>
</gene>